<keyword evidence="5 6" id="KW-0460">Magnesium</keyword>
<dbReference type="EMBL" id="JBHSGK010000011">
    <property type="protein sequence ID" value="MFC4737092.1"/>
    <property type="molecule type" value="Genomic_DNA"/>
</dbReference>
<dbReference type="Gene3D" id="3.40.50.1000">
    <property type="entry name" value="HAD superfamily/HAD-like"/>
    <property type="match status" value="2"/>
</dbReference>
<protein>
    <recommendedName>
        <fullName evidence="6">Acid sugar phosphatase</fullName>
        <ecNumber evidence="6">3.1.3.-</ecNumber>
    </recommendedName>
</protein>
<dbReference type="SUPFAM" id="SSF56784">
    <property type="entry name" value="HAD-like"/>
    <property type="match status" value="1"/>
</dbReference>
<evidence type="ECO:0000313" key="7">
    <source>
        <dbReference type="EMBL" id="MFC4737092.1"/>
    </source>
</evidence>
<name>A0ABV9NY84_9BACI</name>
<evidence type="ECO:0000256" key="3">
    <source>
        <dbReference type="ARBA" id="ARBA00022723"/>
    </source>
</evidence>
<accession>A0ABV9NY84</accession>
<evidence type="ECO:0000256" key="5">
    <source>
        <dbReference type="ARBA" id="ARBA00022842"/>
    </source>
</evidence>
<dbReference type="CDD" id="cd07530">
    <property type="entry name" value="HAD_Pase_UmpH-like"/>
    <property type="match status" value="1"/>
</dbReference>
<dbReference type="InterPro" id="IPR036412">
    <property type="entry name" value="HAD-like_sf"/>
</dbReference>
<dbReference type="NCBIfam" id="TIGR01460">
    <property type="entry name" value="HAD-SF-IIA"/>
    <property type="match status" value="1"/>
</dbReference>
<dbReference type="Pfam" id="PF13242">
    <property type="entry name" value="Hydrolase_like"/>
    <property type="match status" value="1"/>
</dbReference>
<evidence type="ECO:0000313" key="8">
    <source>
        <dbReference type="Proteomes" id="UP001595896"/>
    </source>
</evidence>
<dbReference type="EC" id="3.1.3.-" evidence="6"/>
<dbReference type="SFLD" id="SFLDG01139">
    <property type="entry name" value="C2.A:_Pyridoxal_Phosphate_Phos"/>
    <property type="match status" value="1"/>
</dbReference>
<proteinExistence type="inferred from homology"/>
<dbReference type="NCBIfam" id="TIGR01457">
    <property type="entry name" value="HAD-SF-IIA-hyp2"/>
    <property type="match status" value="1"/>
</dbReference>
<dbReference type="RefSeq" id="WP_377909693.1">
    <property type="nucleotide sequence ID" value="NZ_JBHSGK010000011.1"/>
</dbReference>
<evidence type="ECO:0000256" key="4">
    <source>
        <dbReference type="ARBA" id="ARBA00022801"/>
    </source>
</evidence>
<evidence type="ECO:0000256" key="2">
    <source>
        <dbReference type="ARBA" id="ARBA00006696"/>
    </source>
</evidence>
<dbReference type="Proteomes" id="UP001595896">
    <property type="component" value="Unassembled WGS sequence"/>
</dbReference>
<dbReference type="InterPro" id="IPR006354">
    <property type="entry name" value="HAD-SF_hydro_IIA_hyp1"/>
</dbReference>
<keyword evidence="3 6" id="KW-0479">Metal-binding</keyword>
<dbReference type="PANTHER" id="PTHR19288">
    <property type="entry name" value="4-NITROPHENYLPHOSPHATASE-RELATED"/>
    <property type="match status" value="1"/>
</dbReference>
<comment type="similarity">
    <text evidence="2 6">Belongs to the HAD-like hydrolase superfamily. NagD family.</text>
</comment>
<sequence>MRQFDGYLLDLDGTMYRGTERIDAGKQLVDRLVNAGIPYLFVTNNSSKTPEQIAEKLQEMEIQAKASQVMTSAEACASYLKRKHGALNVYAIGEHGLLSALDAAGHSRVSERADAVVMGIDRQITYEKLAAACLEVRGGAMFVSTNADKAVPTERGMLPGNGSLTSVVHVSTGVEPTFIGKPEAIIMEEAMKRLGTPPAATVMVGDNYETDIMAGIRAGIATLLVFSGFTRPEDRAWQKQRPDFTVTTLDEWSVETK</sequence>
<organism evidence="7 8">
    <name type="scientific">Bacillus daqingensis</name>
    <dbReference type="NCBI Taxonomy" id="872396"/>
    <lineage>
        <taxon>Bacteria</taxon>
        <taxon>Bacillati</taxon>
        <taxon>Bacillota</taxon>
        <taxon>Bacilli</taxon>
        <taxon>Bacillales</taxon>
        <taxon>Bacillaceae</taxon>
        <taxon>Bacillus</taxon>
    </lineage>
</organism>
<comment type="cofactor">
    <cofactor evidence="1 6">
        <name>Mg(2+)</name>
        <dbReference type="ChEBI" id="CHEBI:18420"/>
    </cofactor>
</comment>
<dbReference type="InterPro" id="IPR023214">
    <property type="entry name" value="HAD_sf"/>
</dbReference>
<dbReference type="SFLD" id="SFLDS00003">
    <property type="entry name" value="Haloacid_Dehalogenase"/>
    <property type="match status" value="1"/>
</dbReference>
<gene>
    <name evidence="7" type="ORF">ACFO4L_10885</name>
</gene>
<evidence type="ECO:0000256" key="1">
    <source>
        <dbReference type="ARBA" id="ARBA00001946"/>
    </source>
</evidence>
<evidence type="ECO:0000256" key="6">
    <source>
        <dbReference type="PIRNR" id="PIRNR000915"/>
    </source>
</evidence>
<dbReference type="GO" id="GO:0016787">
    <property type="term" value="F:hydrolase activity"/>
    <property type="evidence" value="ECO:0007669"/>
    <property type="project" value="UniProtKB-KW"/>
</dbReference>
<dbReference type="PIRSF" id="PIRSF000915">
    <property type="entry name" value="PGP-type_phosphatase"/>
    <property type="match status" value="1"/>
</dbReference>
<dbReference type="PANTHER" id="PTHR19288:SF46">
    <property type="entry name" value="HALOACID DEHALOGENASE-LIKE HYDROLASE DOMAIN-CONTAINING PROTEIN 2"/>
    <property type="match status" value="1"/>
</dbReference>
<keyword evidence="4 7" id="KW-0378">Hydrolase</keyword>
<dbReference type="Pfam" id="PF13344">
    <property type="entry name" value="Hydrolase_6"/>
    <property type="match status" value="1"/>
</dbReference>
<dbReference type="InterPro" id="IPR006357">
    <property type="entry name" value="HAD-SF_hydro_IIA"/>
</dbReference>
<comment type="function">
    <text evidence="6">Catalyzes the dephosphorylation of 2-6 carbon acid sugars in vitro.</text>
</comment>
<reference evidence="8" key="1">
    <citation type="journal article" date="2019" name="Int. J. Syst. Evol. Microbiol.">
        <title>The Global Catalogue of Microorganisms (GCM) 10K type strain sequencing project: providing services to taxonomists for standard genome sequencing and annotation.</title>
        <authorList>
            <consortium name="The Broad Institute Genomics Platform"/>
            <consortium name="The Broad Institute Genome Sequencing Center for Infectious Disease"/>
            <person name="Wu L."/>
            <person name="Ma J."/>
        </authorList>
    </citation>
    <scope>NUCLEOTIDE SEQUENCE [LARGE SCALE GENOMIC DNA]</scope>
    <source>
        <strain evidence="8">JCM 12165</strain>
    </source>
</reference>
<keyword evidence="8" id="KW-1185">Reference proteome</keyword>
<comment type="caution">
    <text evidence="7">The sequence shown here is derived from an EMBL/GenBank/DDBJ whole genome shotgun (WGS) entry which is preliminary data.</text>
</comment>